<sequence length="266" mass="30402">MLYVTKQCILRWSDFSNRCPICLCRFISLTQHYTNPSSTSIIQIAHRDLAVDSLWDLAEEWREEDYLARIQLNLPSSSSLTTLHCPFPSAFPTLLPSPSPASSDAAGQDQTTHSRSPSPHSPSLVVNTIFDGDGDWDEMEREDDQNSFFHFYRIPAIGNDSDEEWQWTDGKRRNQHSPLSSSESDLMPLDPWRCAGGPAVAKWRKLEDEADEEERGMKQVEHHISGIKCTVEASVSKLKRKSSENKQKKKRRHREEERRSKKSGDG</sequence>
<feature type="region of interest" description="Disordered" evidence="1">
    <location>
        <begin position="96"/>
        <end position="140"/>
    </location>
</feature>
<feature type="compositionally biased region" description="Low complexity" evidence="1">
    <location>
        <begin position="113"/>
        <end position="123"/>
    </location>
</feature>
<evidence type="ECO:0000313" key="3">
    <source>
        <dbReference type="Proteomes" id="UP001281761"/>
    </source>
</evidence>
<accession>A0ABQ9WUQ3</accession>
<feature type="compositionally biased region" description="Basic and acidic residues" evidence="1">
    <location>
        <begin position="254"/>
        <end position="266"/>
    </location>
</feature>
<protein>
    <submittedName>
        <fullName evidence="2">Uncharacterized protein</fullName>
    </submittedName>
</protein>
<evidence type="ECO:0000256" key="1">
    <source>
        <dbReference type="SAM" id="MobiDB-lite"/>
    </source>
</evidence>
<comment type="caution">
    <text evidence="2">The sequence shown here is derived from an EMBL/GenBank/DDBJ whole genome shotgun (WGS) entry which is preliminary data.</text>
</comment>
<feature type="compositionally biased region" description="Basic and acidic residues" evidence="1">
    <location>
        <begin position="215"/>
        <end position="224"/>
    </location>
</feature>
<name>A0ABQ9WUQ3_9EUKA</name>
<proteinExistence type="predicted"/>
<reference evidence="2 3" key="1">
    <citation type="journal article" date="2022" name="bioRxiv">
        <title>Genomics of Preaxostyla Flagellates Illuminates Evolutionary Transitions and the Path Towards Mitochondrial Loss.</title>
        <authorList>
            <person name="Novak L.V.F."/>
            <person name="Treitli S.C."/>
            <person name="Pyrih J."/>
            <person name="Halakuc P."/>
            <person name="Pipaliya S.V."/>
            <person name="Vacek V."/>
            <person name="Brzon O."/>
            <person name="Soukal P."/>
            <person name="Eme L."/>
            <person name="Dacks J.B."/>
            <person name="Karnkowska A."/>
            <person name="Elias M."/>
            <person name="Hampl V."/>
        </authorList>
    </citation>
    <scope>NUCLEOTIDE SEQUENCE [LARGE SCALE GENOMIC DNA]</scope>
    <source>
        <strain evidence="2">NAU3</strain>
        <tissue evidence="2">Gut</tissue>
    </source>
</reference>
<feature type="region of interest" description="Disordered" evidence="1">
    <location>
        <begin position="162"/>
        <end position="189"/>
    </location>
</feature>
<gene>
    <name evidence="2" type="ORF">BLNAU_22037</name>
</gene>
<dbReference type="Proteomes" id="UP001281761">
    <property type="component" value="Unassembled WGS sequence"/>
</dbReference>
<keyword evidence="3" id="KW-1185">Reference proteome</keyword>
<organism evidence="2 3">
    <name type="scientific">Blattamonas nauphoetae</name>
    <dbReference type="NCBI Taxonomy" id="2049346"/>
    <lineage>
        <taxon>Eukaryota</taxon>
        <taxon>Metamonada</taxon>
        <taxon>Preaxostyla</taxon>
        <taxon>Oxymonadida</taxon>
        <taxon>Blattamonas</taxon>
    </lineage>
</organism>
<evidence type="ECO:0000313" key="2">
    <source>
        <dbReference type="EMBL" id="KAK2943063.1"/>
    </source>
</evidence>
<feature type="region of interest" description="Disordered" evidence="1">
    <location>
        <begin position="212"/>
        <end position="266"/>
    </location>
</feature>
<dbReference type="EMBL" id="JARBJD010000366">
    <property type="protein sequence ID" value="KAK2943063.1"/>
    <property type="molecule type" value="Genomic_DNA"/>
</dbReference>